<evidence type="ECO:0000256" key="2">
    <source>
        <dbReference type="ARBA" id="ARBA00022448"/>
    </source>
</evidence>
<evidence type="ECO:0000256" key="3">
    <source>
        <dbReference type="ARBA" id="ARBA00022741"/>
    </source>
</evidence>
<dbReference type="GO" id="GO:0016887">
    <property type="term" value="F:ATP hydrolysis activity"/>
    <property type="evidence" value="ECO:0007669"/>
    <property type="project" value="InterPro"/>
</dbReference>
<dbReference type="CDD" id="cd03230">
    <property type="entry name" value="ABC_DR_subfamily_A"/>
    <property type="match status" value="1"/>
</dbReference>
<reference evidence="6" key="1">
    <citation type="journal article" date="2014" name="Gene">
        <title>Genome-guided analysis of transformation efficiency and carbon dioxide assimilation by Moorella thermoacetica Y72.</title>
        <authorList>
            <person name="Tsukahara K."/>
            <person name="Kita A."/>
            <person name="Nakashimada Y."/>
            <person name="Hoshino T."/>
            <person name="Murakami K."/>
        </authorList>
    </citation>
    <scope>NUCLEOTIDE SEQUENCE [LARGE SCALE GENOMIC DNA]</scope>
    <source>
        <strain evidence="6">Y72</strain>
    </source>
</reference>
<dbReference type="RefSeq" id="WP_036372188.1">
    <property type="nucleotide sequence ID" value="NZ_DF238840.1"/>
</dbReference>
<dbReference type="Proteomes" id="UP000063718">
    <property type="component" value="Unassembled WGS sequence"/>
</dbReference>
<dbReference type="EMBL" id="DF238840">
    <property type="protein sequence ID" value="GAF26696.1"/>
    <property type="molecule type" value="Genomic_DNA"/>
</dbReference>
<keyword evidence="4" id="KW-0067">ATP-binding</keyword>
<comment type="similarity">
    <text evidence="1">Belongs to the ABC transporter superfamily.</text>
</comment>
<sequence>MAIIETRNLTKIYGRQTACREICLSVEEGQIFGLLGPNGAGKSTLVKMLVGLVYPTAGEALVAGYSPQDIRGRRQVGFLPENFRLHGWLKGQELLTFHAQLAGLDGRAASRRAHEVLGLVGLSGEGQKLVANYSKGMQQRLALAAALVGDPRVVFLDEPTSALDPLGRRQVREILLALKEAGKTVFLNSHLLSEVEQVCDQVAIINRGTVVASGRLAELQSGPATVAIRLAGLTGELEAELRRRYPSLRLEGDRLTLDLGGREEVADLVARLVAGGCRIYEVTPGHSSLEDVFVYLVREGEQACG</sequence>
<evidence type="ECO:0000256" key="4">
    <source>
        <dbReference type="ARBA" id="ARBA00022840"/>
    </source>
</evidence>
<evidence type="ECO:0000313" key="6">
    <source>
        <dbReference type="EMBL" id="GAF26696.1"/>
    </source>
</evidence>
<dbReference type="InterPro" id="IPR003439">
    <property type="entry name" value="ABC_transporter-like_ATP-bd"/>
</dbReference>
<dbReference type="Gene3D" id="3.40.50.300">
    <property type="entry name" value="P-loop containing nucleotide triphosphate hydrolases"/>
    <property type="match status" value="1"/>
</dbReference>
<dbReference type="SMART" id="SM00382">
    <property type="entry name" value="AAA"/>
    <property type="match status" value="1"/>
</dbReference>
<dbReference type="PANTHER" id="PTHR43335">
    <property type="entry name" value="ABC TRANSPORTER, ATP-BINDING PROTEIN"/>
    <property type="match status" value="1"/>
</dbReference>
<dbReference type="AlphaFoldDB" id="A0A0S6UFH0"/>
<dbReference type="InterPro" id="IPR027417">
    <property type="entry name" value="P-loop_NTPase"/>
</dbReference>
<dbReference type="InterPro" id="IPR017871">
    <property type="entry name" value="ABC_transporter-like_CS"/>
</dbReference>
<organism evidence="6">
    <name type="scientific">Moorella thermoacetica Y72</name>
    <dbReference type="NCBI Taxonomy" id="1325331"/>
    <lineage>
        <taxon>Bacteria</taxon>
        <taxon>Bacillati</taxon>
        <taxon>Bacillota</taxon>
        <taxon>Clostridia</taxon>
        <taxon>Neomoorellales</taxon>
        <taxon>Neomoorellaceae</taxon>
        <taxon>Neomoorella</taxon>
    </lineage>
</organism>
<dbReference type="Pfam" id="PF00005">
    <property type="entry name" value="ABC_tran"/>
    <property type="match status" value="1"/>
</dbReference>
<dbReference type="GO" id="GO:0005524">
    <property type="term" value="F:ATP binding"/>
    <property type="evidence" value="ECO:0007669"/>
    <property type="project" value="UniProtKB-KW"/>
</dbReference>
<dbReference type="PROSITE" id="PS50893">
    <property type="entry name" value="ABC_TRANSPORTER_2"/>
    <property type="match status" value="1"/>
</dbReference>
<feature type="domain" description="ABC transporter" evidence="5">
    <location>
        <begin position="4"/>
        <end position="232"/>
    </location>
</feature>
<dbReference type="SUPFAM" id="SSF52540">
    <property type="entry name" value="P-loop containing nucleoside triphosphate hydrolases"/>
    <property type="match status" value="1"/>
</dbReference>
<keyword evidence="3" id="KW-0547">Nucleotide-binding</keyword>
<dbReference type="InterPro" id="IPR003593">
    <property type="entry name" value="AAA+_ATPase"/>
</dbReference>
<gene>
    <name evidence="6" type="ORF">MTY_2036</name>
</gene>
<keyword evidence="2" id="KW-0813">Transport</keyword>
<accession>A0A0S6UFH0</accession>
<dbReference type="PROSITE" id="PS00211">
    <property type="entry name" value="ABC_TRANSPORTER_1"/>
    <property type="match status" value="1"/>
</dbReference>
<evidence type="ECO:0000256" key="1">
    <source>
        <dbReference type="ARBA" id="ARBA00005417"/>
    </source>
</evidence>
<protein>
    <submittedName>
        <fullName evidence="6">ABC-type multidrug transport system, ATPase component</fullName>
    </submittedName>
</protein>
<name>A0A0S6UFH0_NEOTH</name>
<evidence type="ECO:0000259" key="5">
    <source>
        <dbReference type="PROSITE" id="PS50893"/>
    </source>
</evidence>
<proteinExistence type="inferred from homology"/>